<evidence type="ECO:0000313" key="6">
    <source>
        <dbReference type="Proteomes" id="UP000594262"/>
    </source>
</evidence>
<dbReference type="PANTHER" id="PTHR22741">
    <property type="entry name" value="P140CAP/SNIP-RELATED"/>
    <property type="match status" value="1"/>
</dbReference>
<feature type="compositionally biased region" description="Low complexity" evidence="3">
    <location>
        <begin position="936"/>
        <end position="949"/>
    </location>
</feature>
<dbReference type="GeneID" id="136798483"/>
<feature type="compositionally biased region" description="Polar residues" evidence="3">
    <location>
        <begin position="1170"/>
        <end position="1193"/>
    </location>
</feature>
<dbReference type="GO" id="GO:0005737">
    <property type="term" value="C:cytoplasm"/>
    <property type="evidence" value="ECO:0007669"/>
    <property type="project" value="TreeGrafter"/>
</dbReference>
<feature type="region of interest" description="Disordered" evidence="3">
    <location>
        <begin position="390"/>
        <end position="566"/>
    </location>
</feature>
<feature type="compositionally biased region" description="Low complexity" evidence="3">
    <location>
        <begin position="830"/>
        <end position="840"/>
    </location>
</feature>
<feature type="compositionally biased region" description="Polar residues" evidence="3">
    <location>
        <begin position="663"/>
        <end position="673"/>
    </location>
</feature>
<dbReference type="InterPro" id="IPR022782">
    <property type="entry name" value="AIP3-like_C"/>
</dbReference>
<feature type="compositionally biased region" description="Polar residues" evidence="3">
    <location>
        <begin position="456"/>
        <end position="485"/>
    </location>
</feature>
<dbReference type="InterPro" id="IPR051825">
    <property type="entry name" value="SRCIN1"/>
</dbReference>
<feature type="domain" description="Actin interacting protein 3-like C-terminal" evidence="4">
    <location>
        <begin position="314"/>
        <end position="573"/>
    </location>
</feature>
<sequence>MTANVKYPFPRMEEDKHLRSRATVYGIRKPGQEIRQRLNSEIEAHYLQREKHPSSITKTGMIKKWKVTPVSSTARVQRHVTYADQAFDQSTFGRSKDDGAVTPTSRTDARPKKPRRHTTGSSKEAQEDLLIAKHFSTEMQQNGGKVVNELGQEIDPNSTLGRKQLIGMLKQRYGQDIENYRSSISPGEKERMKRERQMERDRRHEQRLKHGLDNDDVDHRYIKTNPVIHTNGIGHHRRHSGGSAASATSEGSDGSAFGSSPQVRRTTITKSSTTVHNSSSRHQSSDDEQGYYHRQIPTSSQTPKSKTPSKEVVFLQFHDEMRRVNLPSSVSSIDAIKVLFVNAFPGKVSMPDFEMNEKSIYIKDLETGVFFQLDDVRDVLNRSFLKVHEQNKPLSEEPPHQQQPNNDIHSFSESEANDLQRYHSSSNNHQQKQSTKINYAESLQDADLSAPRMRTRTNSGSSLRSDNVLTRPTHMQNSATSSYTYVSDDGNSRVQHSNESSAINHHAPATKKSTSSSTNITPSTSAVQSTHSINSSTSYNAAPSSNLHQHKLEKERSMSDSSSVQDQLDDLTELLKTALNDEQNTHNAQQPHDDLFHAQYGDAKNPGKLNPTFVDDLQVKMQSAAKKNQALPKHFQPTIIVKAQQEAQHRSDVTEDFNERKVSSSGTTNNSPHEPQHQKLNKSKSVRVTVRSNAAKTNAIADEKRARDDMSLTHQHKPRVTEGFFTPPNKQSYVEHKQTTKTVMQNGSINLHPAVSTAAEPTIDFDMSELDDLMNYDPNSSPAPVKKKISETKNTTEVASDLLDQLQSLEDEMKINFSSIEDCVQESLRSSNSSVNSKSSGMYATVQKKTPTTSVSSVPETPPSPRKPHANTVSFDMHSEAEAEIAKLRAMTINGPSAPTSNNSPSLRTKARPLENLSISASSSFSDHTDGVFTTSGSRKSSSSSSAKSPTRKMCQRPSVTAPDFVELETAANLVRENIADLRKDLSTLRKMHVDNTRHFKNDIQKKLLEFRKKASKVDDTLQNRMDRNNNNIFANDHPVREQRHRLTNDQGDYNKKTSSTEYRLQTLEGVMENVRLEVVNKKRVDDPNKLLEFEEEIINITRSLTDVRNKYLGISDTMKRVMHLETEIILKEETFLKEEPEKLDTLIERCKTLSGTLQTLQKLAKMQSEVATSRKPSSNQNRQRNPTHSSPDYQEIDDVNHNNMQRGVRFHR</sequence>
<feature type="compositionally biased region" description="Basic and acidic residues" evidence="3">
    <location>
        <begin position="701"/>
        <end position="711"/>
    </location>
</feature>
<feature type="region of interest" description="Disordered" evidence="3">
    <location>
        <begin position="644"/>
        <end position="712"/>
    </location>
</feature>
<proteinExistence type="predicted"/>
<dbReference type="Proteomes" id="UP000594262">
    <property type="component" value="Unplaced"/>
</dbReference>
<feature type="compositionally biased region" description="Low complexity" evidence="3">
    <location>
        <begin position="241"/>
        <end position="256"/>
    </location>
</feature>
<feature type="compositionally biased region" description="Basic and acidic residues" evidence="3">
    <location>
        <begin position="647"/>
        <end position="662"/>
    </location>
</feature>
<organism evidence="5 6">
    <name type="scientific">Clytia hemisphaerica</name>
    <dbReference type="NCBI Taxonomy" id="252671"/>
    <lineage>
        <taxon>Eukaryota</taxon>
        <taxon>Metazoa</taxon>
        <taxon>Cnidaria</taxon>
        <taxon>Hydrozoa</taxon>
        <taxon>Hydroidolina</taxon>
        <taxon>Leptothecata</taxon>
        <taxon>Obeliida</taxon>
        <taxon>Clytiidae</taxon>
        <taxon>Clytia</taxon>
    </lineage>
</organism>
<evidence type="ECO:0000256" key="2">
    <source>
        <dbReference type="SAM" id="Coils"/>
    </source>
</evidence>
<protein>
    <recommendedName>
        <fullName evidence="4">Actin interacting protein 3-like C-terminal domain-containing protein</fullName>
    </recommendedName>
</protein>
<dbReference type="Pfam" id="PF03915">
    <property type="entry name" value="AIP3"/>
    <property type="match status" value="1"/>
</dbReference>
<feature type="compositionally biased region" description="Polar residues" evidence="3">
    <location>
        <begin position="492"/>
        <end position="503"/>
    </location>
</feature>
<dbReference type="Gene3D" id="1.20.58.1540">
    <property type="entry name" value="Actin interacting protein 3, C-terminal domain"/>
    <property type="match status" value="1"/>
</dbReference>
<feature type="compositionally biased region" description="Low complexity" evidence="3">
    <location>
        <begin position="510"/>
        <end position="525"/>
    </location>
</feature>
<dbReference type="OrthoDB" id="6022652at2759"/>
<feature type="compositionally biased region" description="Basic and acidic residues" evidence="3">
    <location>
        <begin position="390"/>
        <end position="399"/>
    </location>
</feature>
<evidence type="ECO:0000256" key="3">
    <source>
        <dbReference type="SAM" id="MobiDB-lite"/>
    </source>
</evidence>
<dbReference type="EnsemblMetazoa" id="CLYHEMT005439.1">
    <property type="protein sequence ID" value="CLYHEMP005439.1"/>
    <property type="gene ID" value="CLYHEMG005439"/>
</dbReference>
<feature type="coiled-coil region" evidence="2">
    <location>
        <begin position="965"/>
        <end position="992"/>
    </location>
</feature>
<dbReference type="PANTHER" id="PTHR22741:SF10">
    <property type="entry name" value="COILED-COIL DOMAIN-CONTAINING PROTEIN CG32809"/>
    <property type="match status" value="1"/>
</dbReference>
<reference evidence="5" key="1">
    <citation type="submission" date="2021-01" db="UniProtKB">
        <authorList>
            <consortium name="EnsemblMetazoa"/>
        </authorList>
    </citation>
    <scope>IDENTIFICATION</scope>
</reference>
<evidence type="ECO:0000313" key="5">
    <source>
        <dbReference type="EnsemblMetazoa" id="CLYHEMP005439.1"/>
    </source>
</evidence>
<keyword evidence="1 2" id="KW-0175">Coiled coil</keyword>
<dbReference type="RefSeq" id="XP_066911199.1">
    <property type="nucleotide sequence ID" value="XM_067055098.1"/>
</dbReference>
<name>A0A7M5UWT2_9CNID</name>
<feature type="region of interest" description="Disordered" evidence="3">
    <location>
        <begin position="90"/>
        <end position="126"/>
    </location>
</feature>
<evidence type="ECO:0000259" key="4">
    <source>
        <dbReference type="Pfam" id="PF03915"/>
    </source>
</evidence>
<accession>A0A7M5UWT2</accession>
<feature type="compositionally biased region" description="Polar residues" evidence="3">
    <location>
        <begin position="526"/>
        <end position="547"/>
    </location>
</feature>
<feature type="region of interest" description="Disordered" evidence="3">
    <location>
        <begin position="1165"/>
        <end position="1213"/>
    </location>
</feature>
<feature type="region of interest" description="Disordered" evidence="3">
    <location>
        <begin position="830"/>
        <end position="872"/>
    </location>
</feature>
<evidence type="ECO:0000256" key="1">
    <source>
        <dbReference type="ARBA" id="ARBA00023054"/>
    </source>
</evidence>
<feature type="compositionally biased region" description="Basic and acidic residues" evidence="3">
    <location>
        <begin position="187"/>
        <end position="221"/>
    </location>
</feature>
<feature type="compositionally biased region" description="Low complexity" evidence="3">
    <location>
        <begin position="850"/>
        <end position="859"/>
    </location>
</feature>
<keyword evidence="6" id="KW-1185">Reference proteome</keyword>
<feature type="region of interest" description="Disordered" evidence="3">
    <location>
        <begin position="919"/>
        <end position="958"/>
    </location>
</feature>
<dbReference type="AlphaFoldDB" id="A0A7M5UWT2"/>
<feature type="compositionally biased region" description="Low complexity" evidence="3">
    <location>
        <begin position="423"/>
        <end position="434"/>
    </location>
</feature>
<feature type="region of interest" description="Disordered" evidence="3">
    <location>
        <begin position="180"/>
        <end position="289"/>
    </location>
</feature>
<feature type="compositionally biased region" description="Polar residues" evidence="3">
    <location>
        <begin position="400"/>
        <end position="414"/>
    </location>
</feature>
<feature type="compositionally biased region" description="Polar residues" evidence="3">
    <location>
        <begin position="257"/>
        <end position="282"/>
    </location>
</feature>